<dbReference type="Pfam" id="PF16089">
    <property type="entry name" value="DUF4818"/>
    <property type="match status" value="1"/>
</dbReference>
<evidence type="ECO:0000313" key="3">
    <source>
        <dbReference type="EMBL" id="CBE67028.1"/>
    </source>
</evidence>
<dbReference type="InterPro" id="IPR032145">
    <property type="entry name" value="DUF4818"/>
</dbReference>
<keyword evidence="2" id="KW-0472">Membrane</keyword>
<dbReference type="AlphaFoldDB" id="D1GYZ0"/>
<reference evidence="3" key="1">
    <citation type="journal article" date="2012" name="Int J Evol Biol">
        <title>Inter- and intraspecific variation in Drosophila genes with sex-biased expression.</title>
        <authorList>
            <person name="Muller L."/>
            <person name="Grath S."/>
            <person name="von Heckel K."/>
            <person name="Parsch J."/>
        </authorList>
    </citation>
    <scope>NUCLEOTIDE SEQUENCE</scope>
    <source>
        <strain evidence="3">Dat</strain>
    </source>
</reference>
<organism evidence="3">
    <name type="scientific">Drosophila atripex</name>
    <name type="common">Fruit fly</name>
    <dbReference type="NCBI Taxonomy" id="60715"/>
    <lineage>
        <taxon>Eukaryota</taxon>
        <taxon>Metazoa</taxon>
        <taxon>Ecdysozoa</taxon>
        <taxon>Arthropoda</taxon>
        <taxon>Hexapoda</taxon>
        <taxon>Insecta</taxon>
        <taxon>Pterygota</taxon>
        <taxon>Neoptera</taxon>
        <taxon>Endopterygota</taxon>
        <taxon>Diptera</taxon>
        <taxon>Brachycera</taxon>
        <taxon>Muscomorpha</taxon>
        <taxon>Ephydroidea</taxon>
        <taxon>Drosophilidae</taxon>
        <taxon>Drosophila</taxon>
        <taxon>Sophophora</taxon>
    </lineage>
</organism>
<name>D1GYZ0_DROAP</name>
<feature type="transmembrane region" description="Helical" evidence="2">
    <location>
        <begin position="34"/>
        <end position="54"/>
    </location>
</feature>
<feature type="compositionally biased region" description="Polar residues" evidence="1">
    <location>
        <begin position="189"/>
        <end position="205"/>
    </location>
</feature>
<accession>D1GYZ0</accession>
<evidence type="ECO:0000256" key="2">
    <source>
        <dbReference type="SAM" id="Phobius"/>
    </source>
</evidence>
<protein>
    <submittedName>
        <fullName evidence="3">CG11379-PA</fullName>
    </submittedName>
</protein>
<evidence type="ECO:0000256" key="1">
    <source>
        <dbReference type="SAM" id="MobiDB-lite"/>
    </source>
</evidence>
<dbReference type="EMBL" id="FN546729">
    <property type="protein sequence ID" value="CBE67028.1"/>
    <property type="molecule type" value="Genomic_DNA"/>
</dbReference>
<sequence length="205" mass="22527">MARLTALGLTVLFHSVMGISYYHYFRRAPAGVPLIGAWLFSACVVALLQAIHIFPASTPATQLRGRNRGGGGPLNPPESSWGALFLETGIYCLVLDVTLTKLWRRVESLCQCAIVGVLQTLGVEDQTFLACEYWTLGLTTGLIGACLLWLTLWATALPRKVHCGLLNLRRNLYRRSTAFIFGPPLKQTPPRSANSYLQSTQSFTA</sequence>
<proteinExistence type="predicted"/>
<keyword evidence="2" id="KW-0812">Transmembrane</keyword>
<feature type="region of interest" description="Disordered" evidence="1">
    <location>
        <begin position="184"/>
        <end position="205"/>
    </location>
</feature>
<keyword evidence="2" id="KW-1133">Transmembrane helix</keyword>
<gene>
    <name evidence="3" type="primary">CG11379</name>
</gene>